<proteinExistence type="predicted"/>
<keyword evidence="2" id="KW-0238">DNA-binding</keyword>
<dbReference type="InterPro" id="IPR009057">
    <property type="entry name" value="Homeodomain-like_sf"/>
</dbReference>
<dbReference type="EMBL" id="CAFBMH010000046">
    <property type="protein sequence ID" value="CAB4909791.1"/>
    <property type="molecule type" value="Genomic_DNA"/>
</dbReference>
<dbReference type="AlphaFoldDB" id="A0A6J6TP57"/>
<organism evidence="5">
    <name type="scientific">freshwater metagenome</name>
    <dbReference type="NCBI Taxonomy" id="449393"/>
    <lineage>
        <taxon>unclassified sequences</taxon>
        <taxon>metagenomes</taxon>
        <taxon>ecological metagenomes</taxon>
    </lineage>
</organism>
<dbReference type="EMBL" id="CAFABA010000018">
    <property type="protein sequence ID" value="CAB4820569.1"/>
    <property type="molecule type" value="Genomic_DNA"/>
</dbReference>
<dbReference type="Gene3D" id="1.10.357.10">
    <property type="entry name" value="Tetracycline Repressor, domain 2"/>
    <property type="match status" value="1"/>
</dbReference>
<dbReference type="SUPFAM" id="SSF46689">
    <property type="entry name" value="Homeodomain-like"/>
    <property type="match status" value="1"/>
</dbReference>
<sequence length="216" mass="23841">MTATEPTSTGRLTSNRAQATHAALVELAADLFAEQGYAETSMRDFARRSPVSVGAIYLHFKNKAELLVEAIHRRIDDDLESDNPAGAGPIDPVARLGDIARRYPQRRRLRALLVQAAAAAQTDDDARGRVRAAQLEHVQGWVERYEASRVRIGIDPAVDLETAVLFTWAVELGLGMLEAFDMPPASPERWAEVQERVARALLMPEPTPLPAARRVR</sequence>
<dbReference type="PANTHER" id="PTHR30055:SF234">
    <property type="entry name" value="HTH-TYPE TRANSCRIPTIONAL REGULATOR BETI"/>
    <property type="match status" value="1"/>
</dbReference>
<dbReference type="Pfam" id="PF00440">
    <property type="entry name" value="TetR_N"/>
    <property type="match status" value="1"/>
</dbReference>
<gene>
    <name evidence="5" type="ORF">UFOPK2754_01688</name>
    <name evidence="6" type="ORF">UFOPK3139_00673</name>
    <name evidence="7" type="ORF">UFOPK3543_01418</name>
</gene>
<evidence type="ECO:0000313" key="5">
    <source>
        <dbReference type="EMBL" id="CAB4748926.1"/>
    </source>
</evidence>
<dbReference type="InterPro" id="IPR001647">
    <property type="entry name" value="HTH_TetR"/>
</dbReference>
<evidence type="ECO:0000313" key="7">
    <source>
        <dbReference type="EMBL" id="CAB4909791.1"/>
    </source>
</evidence>
<accession>A0A6J6TP57</accession>
<evidence type="ECO:0000259" key="4">
    <source>
        <dbReference type="PROSITE" id="PS50977"/>
    </source>
</evidence>
<keyword evidence="3" id="KW-0804">Transcription</keyword>
<dbReference type="EMBL" id="CAEZYR010000059">
    <property type="protein sequence ID" value="CAB4748926.1"/>
    <property type="molecule type" value="Genomic_DNA"/>
</dbReference>
<name>A0A6J6TP57_9ZZZZ</name>
<reference evidence="5" key="1">
    <citation type="submission" date="2020-05" db="EMBL/GenBank/DDBJ databases">
        <authorList>
            <person name="Chiriac C."/>
            <person name="Salcher M."/>
            <person name="Ghai R."/>
            <person name="Kavagutti S V."/>
        </authorList>
    </citation>
    <scope>NUCLEOTIDE SEQUENCE</scope>
</reference>
<dbReference type="SUPFAM" id="SSF48498">
    <property type="entry name" value="Tetracyclin repressor-like, C-terminal domain"/>
    <property type="match status" value="1"/>
</dbReference>
<evidence type="ECO:0000256" key="1">
    <source>
        <dbReference type="ARBA" id="ARBA00023015"/>
    </source>
</evidence>
<evidence type="ECO:0000313" key="6">
    <source>
        <dbReference type="EMBL" id="CAB4820569.1"/>
    </source>
</evidence>
<evidence type="ECO:0000256" key="3">
    <source>
        <dbReference type="ARBA" id="ARBA00023163"/>
    </source>
</evidence>
<feature type="domain" description="HTH tetR-type" evidence="4">
    <location>
        <begin position="18"/>
        <end position="78"/>
    </location>
</feature>
<dbReference type="PROSITE" id="PS50977">
    <property type="entry name" value="HTH_TETR_2"/>
    <property type="match status" value="1"/>
</dbReference>
<keyword evidence="1" id="KW-0805">Transcription regulation</keyword>
<dbReference type="InterPro" id="IPR050109">
    <property type="entry name" value="HTH-type_TetR-like_transc_reg"/>
</dbReference>
<dbReference type="GO" id="GO:0000976">
    <property type="term" value="F:transcription cis-regulatory region binding"/>
    <property type="evidence" value="ECO:0007669"/>
    <property type="project" value="TreeGrafter"/>
</dbReference>
<evidence type="ECO:0000256" key="2">
    <source>
        <dbReference type="ARBA" id="ARBA00023125"/>
    </source>
</evidence>
<dbReference type="GO" id="GO:0003700">
    <property type="term" value="F:DNA-binding transcription factor activity"/>
    <property type="evidence" value="ECO:0007669"/>
    <property type="project" value="TreeGrafter"/>
</dbReference>
<dbReference type="PANTHER" id="PTHR30055">
    <property type="entry name" value="HTH-TYPE TRANSCRIPTIONAL REGULATOR RUTR"/>
    <property type="match status" value="1"/>
</dbReference>
<dbReference type="InterPro" id="IPR036271">
    <property type="entry name" value="Tet_transcr_reg_TetR-rel_C_sf"/>
</dbReference>
<dbReference type="PRINTS" id="PR00455">
    <property type="entry name" value="HTHTETR"/>
</dbReference>
<protein>
    <submittedName>
        <fullName evidence="5">Unannotated protein</fullName>
    </submittedName>
</protein>